<gene>
    <name evidence="8" type="primary">psbY</name>
    <name evidence="10" type="ORF">TE42_07455</name>
</gene>
<evidence type="ECO:0000256" key="7">
    <source>
        <dbReference type="ARBA" id="ARBA00023276"/>
    </source>
</evidence>
<evidence type="ECO:0000256" key="6">
    <source>
        <dbReference type="ARBA" id="ARBA00023136"/>
    </source>
</evidence>
<evidence type="ECO:0000256" key="8">
    <source>
        <dbReference type="HAMAP-Rule" id="MF_00717"/>
    </source>
</evidence>
<evidence type="ECO:0000256" key="9">
    <source>
        <dbReference type="SAM" id="Phobius"/>
    </source>
</evidence>
<evidence type="ECO:0000256" key="4">
    <source>
        <dbReference type="ARBA" id="ARBA00022989"/>
    </source>
</evidence>
<dbReference type="GO" id="GO:0031676">
    <property type="term" value="C:plasma membrane-derived thylakoid membrane"/>
    <property type="evidence" value="ECO:0007669"/>
    <property type="project" value="UniProtKB-SubCell"/>
</dbReference>
<dbReference type="InterPro" id="IPR009388">
    <property type="entry name" value="PSII_PsbY"/>
</dbReference>
<evidence type="ECO:0000256" key="3">
    <source>
        <dbReference type="ARBA" id="ARBA00022692"/>
    </source>
</evidence>
<evidence type="ECO:0000313" key="10">
    <source>
        <dbReference type="EMBL" id="KKZ11623.1"/>
    </source>
</evidence>
<dbReference type="HAMAP" id="MF_00717">
    <property type="entry name" value="PSII_PsbY"/>
    <property type="match status" value="1"/>
</dbReference>
<dbReference type="GO" id="GO:0015979">
    <property type="term" value="P:photosynthesis"/>
    <property type="evidence" value="ECO:0007669"/>
    <property type="project" value="UniProtKB-UniRule"/>
</dbReference>
<dbReference type="EMBL" id="JXQG01000046">
    <property type="protein sequence ID" value="KKZ11623.1"/>
    <property type="molecule type" value="Genomic_DNA"/>
</dbReference>
<keyword evidence="2 8" id="KW-0602">Photosynthesis</keyword>
<evidence type="ECO:0000256" key="1">
    <source>
        <dbReference type="ARBA" id="ARBA00004370"/>
    </source>
</evidence>
<comment type="subcellular location">
    <subcellularLocation>
        <location evidence="8">Cellular thylakoid membrane</location>
        <topology evidence="8">Single-pass membrane protein</topology>
    </subcellularLocation>
    <subcellularLocation>
        <location evidence="1">Membrane</location>
    </subcellularLocation>
</comment>
<dbReference type="Pfam" id="PF06298">
    <property type="entry name" value="PsbY"/>
    <property type="match status" value="1"/>
</dbReference>
<reference evidence="10 11" key="1">
    <citation type="submission" date="2015-01" db="EMBL/GenBank/DDBJ databases">
        <title>Lifestyle Evolution in Cyanobacterial Symbionts of Sponges.</title>
        <authorList>
            <person name="Burgsdorf I."/>
            <person name="Slaby B.M."/>
            <person name="Handley K.M."/>
            <person name="Haber M."/>
            <person name="Blom J."/>
            <person name="Marshall C.W."/>
            <person name="Gilbert J.A."/>
            <person name="Hentschel U."/>
            <person name="Steindler L."/>
        </authorList>
    </citation>
    <scope>NUCLEOTIDE SEQUENCE [LARGE SCALE GENOMIC DNA]</scope>
    <source>
        <strain evidence="10">SP3</strain>
    </source>
</reference>
<dbReference type="AlphaFoldDB" id="A0A0G2HL46"/>
<dbReference type="Proteomes" id="UP000035067">
    <property type="component" value="Unassembled WGS sequence"/>
</dbReference>
<feature type="topological domain" description="Lumenal" evidence="8">
    <location>
        <begin position="1"/>
        <end position="4"/>
    </location>
</feature>
<protein>
    <recommendedName>
        <fullName evidence="8">Photosystem II reaction center protein Y</fullName>
    </recommendedName>
</protein>
<comment type="similarity">
    <text evidence="8">Belongs to the PsbY family.</text>
</comment>
<comment type="function">
    <text evidence="8">Loosely associated component of the core of photosystem II (PSII). PSII is a light-driven water plastoquinone oxidoreductase, using light energy to abstract electrons from H(2)O, generating a proton gradient subsequently used for ATP formation.</text>
</comment>
<keyword evidence="3 8" id="KW-0812">Transmembrane</keyword>
<keyword evidence="7 8" id="KW-0604">Photosystem II</keyword>
<evidence type="ECO:0000256" key="2">
    <source>
        <dbReference type="ARBA" id="ARBA00022531"/>
    </source>
</evidence>
<dbReference type="GO" id="GO:0030145">
    <property type="term" value="F:manganese ion binding"/>
    <property type="evidence" value="ECO:0007669"/>
    <property type="project" value="InterPro"/>
</dbReference>
<name>A0A0G2HL46_9SYNE</name>
<dbReference type="PATRIC" id="fig|1604020.3.peg.1381"/>
<feature type="transmembrane region" description="Helical" evidence="9">
    <location>
        <begin position="6"/>
        <end position="24"/>
    </location>
</feature>
<comment type="caution">
    <text evidence="10">The sequence shown here is derived from an EMBL/GenBank/DDBJ whole genome shotgun (WGS) entry which is preliminary data.</text>
</comment>
<comment type="subunit">
    <text evidence="8">PSII is composed of 1 copy each of membrane proteins PsbA, PsbB, PsbC, PsbD, PsbE, PsbF, PsbH, PsbI, PsbJ, PsbK, PsbL, PsbM, PsbT, PsbX, PsbY, PsbZ, Psb30/Ycf12, peripheral proteins PsbO, CyanoQ (PsbQ), PsbU, PsbV and a large number of cofactors. It forms dimeric complexes.</text>
</comment>
<proteinExistence type="inferred from homology"/>
<keyword evidence="5 8" id="KW-0793">Thylakoid</keyword>
<accession>A0A0G2HL46</accession>
<keyword evidence="6 8" id="KW-0472">Membrane</keyword>
<evidence type="ECO:0000256" key="5">
    <source>
        <dbReference type="ARBA" id="ARBA00023078"/>
    </source>
</evidence>
<sequence>MDWRLLLVAFPVLGALSWVVFIIGRDALSQFQRTIKELR</sequence>
<dbReference type="GO" id="GO:0009523">
    <property type="term" value="C:photosystem II"/>
    <property type="evidence" value="ECO:0007669"/>
    <property type="project" value="UniProtKB-KW"/>
</dbReference>
<feature type="topological domain" description="Lumenal" evidence="8">
    <location>
        <begin position="24"/>
        <end position="39"/>
    </location>
</feature>
<evidence type="ECO:0000313" key="11">
    <source>
        <dbReference type="Proteomes" id="UP000035067"/>
    </source>
</evidence>
<keyword evidence="4 8" id="KW-1133">Transmembrane helix</keyword>
<organism evidence="10 11">
    <name type="scientific">Candidatus Synechococcus spongiarum SP3</name>
    <dbReference type="NCBI Taxonomy" id="1604020"/>
    <lineage>
        <taxon>Bacteria</taxon>
        <taxon>Bacillati</taxon>
        <taxon>Cyanobacteriota</taxon>
        <taxon>Cyanophyceae</taxon>
        <taxon>Synechococcales</taxon>
        <taxon>Synechococcaceae</taxon>
        <taxon>Synechococcus</taxon>
    </lineage>
</organism>